<sequence length="131" mass="14717">MKAAIRVHAVMFLPLILLPSNFCEILAHSHFEFWTLVQKPLLVLTQCLSLWRSTACLAADAHNTILISKYRPLSTTTHRASSFVHVVSLDPLLSVCSTLRINLDWLLSRVLKDTGNAMTQTPLGFAQHRQP</sequence>
<dbReference type="AlphaFoldDB" id="A0A6A5ZPF6"/>
<accession>A0A6A5ZPF6</accession>
<proteinExistence type="predicted"/>
<evidence type="ECO:0000313" key="3">
    <source>
        <dbReference type="Proteomes" id="UP000799770"/>
    </source>
</evidence>
<feature type="signal peptide" evidence="1">
    <location>
        <begin position="1"/>
        <end position="23"/>
    </location>
</feature>
<dbReference type="Proteomes" id="UP000799770">
    <property type="component" value="Unassembled WGS sequence"/>
</dbReference>
<gene>
    <name evidence="2" type="ORF">BDV96DRAFT_275090</name>
</gene>
<name>A0A6A5ZPF6_9PLEO</name>
<evidence type="ECO:0000313" key="2">
    <source>
        <dbReference type="EMBL" id="KAF2120767.1"/>
    </source>
</evidence>
<evidence type="ECO:0000256" key="1">
    <source>
        <dbReference type="SAM" id="SignalP"/>
    </source>
</evidence>
<dbReference type="EMBL" id="ML977313">
    <property type="protein sequence ID" value="KAF2120767.1"/>
    <property type="molecule type" value="Genomic_DNA"/>
</dbReference>
<evidence type="ECO:0008006" key="4">
    <source>
        <dbReference type="Google" id="ProtNLM"/>
    </source>
</evidence>
<reference evidence="2" key="1">
    <citation type="journal article" date="2020" name="Stud. Mycol.">
        <title>101 Dothideomycetes genomes: a test case for predicting lifestyles and emergence of pathogens.</title>
        <authorList>
            <person name="Haridas S."/>
            <person name="Albert R."/>
            <person name="Binder M."/>
            <person name="Bloem J."/>
            <person name="Labutti K."/>
            <person name="Salamov A."/>
            <person name="Andreopoulos B."/>
            <person name="Baker S."/>
            <person name="Barry K."/>
            <person name="Bills G."/>
            <person name="Bluhm B."/>
            <person name="Cannon C."/>
            <person name="Castanera R."/>
            <person name="Culley D."/>
            <person name="Daum C."/>
            <person name="Ezra D."/>
            <person name="Gonzalez J."/>
            <person name="Henrissat B."/>
            <person name="Kuo A."/>
            <person name="Liang C."/>
            <person name="Lipzen A."/>
            <person name="Lutzoni F."/>
            <person name="Magnuson J."/>
            <person name="Mondo S."/>
            <person name="Nolan M."/>
            <person name="Ohm R."/>
            <person name="Pangilinan J."/>
            <person name="Park H.-J."/>
            <person name="Ramirez L."/>
            <person name="Alfaro M."/>
            <person name="Sun H."/>
            <person name="Tritt A."/>
            <person name="Yoshinaga Y."/>
            <person name="Zwiers L.-H."/>
            <person name="Turgeon B."/>
            <person name="Goodwin S."/>
            <person name="Spatafora J."/>
            <person name="Crous P."/>
            <person name="Grigoriev I."/>
        </authorList>
    </citation>
    <scope>NUCLEOTIDE SEQUENCE</scope>
    <source>
        <strain evidence="2">CBS 627.86</strain>
    </source>
</reference>
<organism evidence="2 3">
    <name type="scientific">Lophiotrema nucula</name>
    <dbReference type="NCBI Taxonomy" id="690887"/>
    <lineage>
        <taxon>Eukaryota</taxon>
        <taxon>Fungi</taxon>
        <taxon>Dikarya</taxon>
        <taxon>Ascomycota</taxon>
        <taxon>Pezizomycotina</taxon>
        <taxon>Dothideomycetes</taxon>
        <taxon>Pleosporomycetidae</taxon>
        <taxon>Pleosporales</taxon>
        <taxon>Lophiotremataceae</taxon>
        <taxon>Lophiotrema</taxon>
    </lineage>
</organism>
<feature type="chain" id="PRO_5025607685" description="Secreted protein" evidence="1">
    <location>
        <begin position="24"/>
        <end position="131"/>
    </location>
</feature>
<keyword evidence="1" id="KW-0732">Signal</keyword>
<keyword evidence="3" id="KW-1185">Reference proteome</keyword>
<protein>
    <recommendedName>
        <fullName evidence="4">Secreted protein</fullName>
    </recommendedName>
</protein>